<feature type="compositionally biased region" description="Low complexity" evidence="1">
    <location>
        <begin position="147"/>
        <end position="171"/>
    </location>
</feature>
<feature type="compositionally biased region" description="Low complexity" evidence="1">
    <location>
        <begin position="179"/>
        <end position="188"/>
    </location>
</feature>
<dbReference type="PANTHER" id="PTHR38645:SF1">
    <property type="entry name" value="YALI0F12243P"/>
    <property type="match status" value="1"/>
</dbReference>
<protein>
    <submittedName>
        <fullName evidence="2">Uncharacterized protein</fullName>
    </submittedName>
</protein>
<organism evidence="2 3">
    <name type="scientific">Elaphomyces granulatus</name>
    <dbReference type="NCBI Taxonomy" id="519963"/>
    <lineage>
        <taxon>Eukaryota</taxon>
        <taxon>Fungi</taxon>
        <taxon>Dikarya</taxon>
        <taxon>Ascomycota</taxon>
        <taxon>Pezizomycotina</taxon>
        <taxon>Eurotiomycetes</taxon>
        <taxon>Eurotiomycetidae</taxon>
        <taxon>Eurotiales</taxon>
        <taxon>Elaphomycetaceae</taxon>
        <taxon>Elaphomyces</taxon>
    </lineage>
</organism>
<accession>A0A232LUA8</accession>
<evidence type="ECO:0000313" key="2">
    <source>
        <dbReference type="EMBL" id="OXV07743.1"/>
    </source>
</evidence>
<feature type="compositionally biased region" description="Low complexity" evidence="1">
    <location>
        <begin position="226"/>
        <end position="238"/>
    </location>
</feature>
<dbReference type="AlphaFoldDB" id="A0A232LUA8"/>
<evidence type="ECO:0000313" key="3">
    <source>
        <dbReference type="Proteomes" id="UP000243515"/>
    </source>
</evidence>
<name>A0A232LUA8_9EURO</name>
<sequence length="294" mass="31818">MDSMRSLNTSLPASSTYQQPPEQLLQSFKAAALSVTNLYKSAVSDQGQARQAGYQDAIEDLLSFLDRENLGLGDGEGWKVRQWATERLDGPNTAAGESDDERGDLDKRARSSSPVVVRKEHQQEPDPQRQPPRTTSSQRGEAGTEHQQPQGQPQQQNSSSAPLQSQNQSSSEPGLFPRPTVFTFTAAPQFPPPLQDVEMPPADVPVAISTLPSGGSSISATSALNPASVSVSVVPRSSRAPHRQNNTSRHSPRSSTRDPSSLGSKRKLQFPDFFDLSGLSGRELFGGNKRPRFG</sequence>
<dbReference type="EMBL" id="NPHW01004590">
    <property type="protein sequence ID" value="OXV07743.1"/>
    <property type="molecule type" value="Genomic_DNA"/>
</dbReference>
<comment type="caution">
    <text evidence="2">The sequence shown here is derived from an EMBL/GenBank/DDBJ whole genome shotgun (WGS) entry which is preliminary data.</text>
</comment>
<feature type="region of interest" description="Disordered" evidence="1">
    <location>
        <begin position="83"/>
        <end position="267"/>
    </location>
</feature>
<feature type="compositionally biased region" description="Polar residues" evidence="1">
    <location>
        <begin position="210"/>
        <end position="225"/>
    </location>
</feature>
<evidence type="ECO:0000256" key="1">
    <source>
        <dbReference type="SAM" id="MobiDB-lite"/>
    </source>
</evidence>
<dbReference type="Proteomes" id="UP000243515">
    <property type="component" value="Unassembled WGS sequence"/>
</dbReference>
<keyword evidence="3" id="KW-1185">Reference proteome</keyword>
<feature type="compositionally biased region" description="Basic and acidic residues" evidence="1">
    <location>
        <begin position="117"/>
        <end position="127"/>
    </location>
</feature>
<dbReference type="OrthoDB" id="21418at2759"/>
<feature type="region of interest" description="Disordered" evidence="1">
    <location>
        <begin position="1"/>
        <end position="20"/>
    </location>
</feature>
<gene>
    <name evidence="2" type="ORF">Egran_04492</name>
</gene>
<dbReference type="PANTHER" id="PTHR38645">
    <property type="entry name" value="CHROMOSOME 9, WHOLE GENOME SHOTGUN SEQUENCE"/>
    <property type="match status" value="1"/>
</dbReference>
<reference evidence="2 3" key="1">
    <citation type="journal article" date="2015" name="Environ. Microbiol.">
        <title>Metagenome sequence of Elaphomyces granulatus from sporocarp tissue reveals Ascomycota ectomycorrhizal fingerprints of genome expansion and a Proteobacteria-rich microbiome.</title>
        <authorList>
            <person name="Quandt C.A."/>
            <person name="Kohler A."/>
            <person name="Hesse C.N."/>
            <person name="Sharpton T.J."/>
            <person name="Martin F."/>
            <person name="Spatafora J.W."/>
        </authorList>
    </citation>
    <scope>NUCLEOTIDE SEQUENCE [LARGE SCALE GENOMIC DNA]</scope>
    <source>
        <strain evidence="2 3">OSC145934</strain>
    </source>
</reference>
<proteinExistence type="predicted"/>
<feature type="compositionally biased region" description="Polar residues" evidence="1">
    <location>
        <begin position="243"/>
        <end position="263"/>
    </location>
</feature>